<accession>A0ABR9KQP9</accession>
<protein>
    <submittedName>
        <fullName evidence="1">Uncharacterized protein</fullName>
    </submittedName>
</protein>
<evidence type="ECO:0000313" key="2">
    <source>
        <dbReference type="Proteomes" id="UP000661607"/>
    </source>
</evidence>
<evidence type="ECO:0000313" key="1">
    <source>
        <dbReference type="EMBL" id="MBE1563923.1"/>
    </source>
</evidence>
<comment type="caution">
    <text evidence="1">The sequence shown here is derived from an EMBL/GenBank/DDBJ whole genome shotgun (WGS) entry which is preliminary data.</text>
</comment>
<dbReference type="EMBL" id="JADBEF010000001">
    <property type="protein sequence ID" value="MBE1563923.1"/>
    <property type="molecule type" value="Genomic_DNA"/>
</dbReference>
<sequence length="37" mass="4267">MCRMGTRKFAENSVSFLGSSQNEDYGYSHSARHYYVS</sequence>
<proteinExistence type="predicted"/>
<name>A0ABR9KQP9_9ACTN</name>
<reference evidence="1 2" key="1">
    <citation type="submission" date="2020-10" db="EMBL/GenBank/DDBJ databases">
        <title>Sequencing the genomes of 1000 actinobacteria strains.</title>
        <authorList>
            <person name="Klenk H.-P."/>
        </authorList>
    </citation>
    <scope>NUCLEOTIDE SEQUENCE [LARGE SCALE GENOMIC DNA]</scope>
    <source>
        <strain evidence="1 2">DSM 43748</strain>
    </source>
</reference>
<dbReference type="Proteomes" id="UP000661607">
    <property type="component" value="Unassembled WGS sequence"/>
</dbReference>
<gene>
    <name evidence="1" type="ORF">H4W81_006702</name>
</gene>
<keyword evidence="2" id="KW-1185">Reference proteome</keyword>
<organism evidence="1 2">
    <name type="scientific">Nonomuraea africana</name>
    <dbReference type="NCBI Taxonomy" id="46171"/>
    <lineage>
        <taxon>Bacteria</taxon>
        <taxon>Bacillati</taxon>
        <taxon>Actinomycetota</taxon>
        <taxon>Actinomycetes</taxon>
        <taxon>Streptosporangiales</taxon>
        <taxon>Streptosporangiaceae</taxon>
        <taxon>Nonomuraea</taxon>
    </lineage>
</organism>